<dbReference type="FunFam" id="2.30.29.30:FF:000350">
    <property type="entry name" value="AGC family protein kinase"/>
    <property type="match status" value="1"/>
</dbReference>
<evidence type="ECO:0000256" key="6">
    <source>
        <dbReference type="ARBA" id="ARBA00022777"/>
    </source>
</evidence>
<keyword evidence="3" id="KW-0597">Phosphoprotein</keyword>
<feature type="compositionally biased region" description="Basic and acidic residues" evidence="10">
    <location>
        <begin position="431"/>
        <end position="442"/>
    </location>
</feature>
<dbReference type="PROSITE" id="PS51285">
    <property type="entry name" value="AGC_KINASE_CTER"/>
    <property type="match status" value="1"/>
</dbReference>
<dbReference type="GO" id="GO:0004674">
    <property type="term" value="F:protein serine/threonine kinase activity"/>
    <property type="evidence" value="ECO:0007669"/>
    <property type="project" value="UniProtKB-KW"/>
</dbReference>
<dbReference type="SMART" id="SM00233">
    <property type="entry name" value="PH"/>
    <property type="match status" value="1"/>
</dbReference>
<keyword evidence="4" id="KW-0808">Transferase</keyword>
<dbReference type="AlphaFoldDB" id="A0A1J4KCI9"/>
<dbReference type="CDD" id="cd05123">
    <property type="entry name" value="STKc_AGC"/>
    <property type="match status" value="1"/>
</dbReference>
<dbReference type="GeneID" id="94824728"/>
<evidence type="ECO:0000256" key="10">
    <source>
        <dbReference type="SAM" id="MobiDB-lite"/>
    </source>
</evidence>
<dbReference type="RefSeq" id="XP_068360309.1">
    <property type="nucleotide sequence ID" value="XM_068490024.1"/>
</dbReference>
<accession>A0A1J4KCI9</accession>
<evidence type="ECO:0000256" key="1">
    <source>
        <dbReference type="ARBA" id="ARBA00006935"/>
    </source>
</evidence>
<evidence type="ECO:0000256" key="9">
    <source>
        <dbReference type="RuleBase" id="RU000304"/>
    </source>
</evidence>
<dbReference type="PROSITE" id="PS00108">
    <property type="entry name" value="PROTEIN_KINASE_ST"/>
    <property type="match status" value="1"/>
</dbReference>
<dbReference type="Proteomes" id="UP000179807">
    <property type="component" value="Unassembled WGS sequence"/>
</dbReference>
<dbReference type="InterPro" id="IPR045270">
    <property type="entry name" value="STKc_AGC"/>
</dbReference>
<protein>
    <submittedName>
        <fullName evidence="14">AGC family protein kinase</fullName>
    </submittedName>
</protein>
<dbReference type="FunFam" id="1.10.510.10:FF:000008">
    <property type="entry name" value="Non-specific serine/threonine protein kinase"/>
    <property type="match status" value="1"/>
</dbReference>
<comment type="similarity">
    <text evidence="1">Belongs to the protein kinase superfamily. AGC Ser/Thr protein kinase family. RAC subfamily.</text>
</comment>
<evidence type="ECO:0000256" key="3">
    <source>
        <dbReference type="ARBA" id="ARBA00022553"/>
    </source>
</evidence>
<dbReference type="EMBL" id="MLAK01000704">
    <property type="protein sequence ID" value="OHT07173.1"/>
    <property type="molecule type" value="Genomic_DNA"/>
</dbReference>
<reference evidence="14" key="1">
    <citation type="submission" date="2016-10" db="EMBL/GenBank/DDBJ databases">
        <authorList>
            <person name="Benchimol M."/>
            <person name="Almeida L.G."/>
            <person name="Vasconcelos A.T."/>
            <person name="Perreira-Neves A."/>
            <person name="Rosa I.A."/>
            <person name="Tasca T."/>
            <person name="Bogo M.R."/>
            <person name="de Souza W."/>
        </authorList>
    </citation>
    <scope>NUCLEOTIDE SEQUENCE [LARGE SCALE GENOMIC DNA]</scope>
    <source>
        <strain evidence="14">K</strain>
    </source>
</reference>
<evidence type="ECO:0000256" key="5">
    <source>
        <dbReference type="ARBA" id="ARBA00022741"/>
    </source>
</evidence>
<feature type="domain" description="Protein kinase" evidence="12">
    <location>
        <begin position="112"/>
        <end position="363"/>
    </location>
</feature>
<dbReference type="PROSITE" id="PS00107">
    <property type="entry name" value="PROTEIN_KINASE_ATP"/>
    <property type="match status" value="1"/>
</dbReference>
<dbReference type="PROSITE" id="PS50011">
    <property type="entry name" value="PROTEIN_KINASE_DOM"/>
    <property type="match status" value="1"/>
</dbReference>
<dbReference type="VEuPathDB" id="TrichDB:TRFO_01306"/>
<dbReference type="PROSITE" id="PS50003">
    <property type="entry name" value="PH_DOMAIN"/>
    <property type="match status" value="1"/>
</dbReference>
<keyword evidence="5 8" id="KW-0547">Nucleotide-binding</keyword>
<dbReference type="Pfam" id="PF00169">
    <property type="entry name" value="PH"/>
    <property type="match status" value="1"/>
</dbReference>
<feature type="region of interest" description="Disordered" evidence="10">
    <location>
        <begin position="427"/>
        <end position="452"/>
    </location>
</feature>
<dbReference type="SMART" id="SM00220">
    <property type="entry name" value="S_TKc"/>
    <property type="match status" value="1"/>
</dbReference>
<sequence length="452" mass="52260">MNADSDCLFKSGWLKRKGGVFGMWQKCYCELKQTELYVRKSDKTQNIDRRIIITATTTVKLIDHKNEHYIMINSGGNDPLCLKSKNTDKLGQWFLALRSSTFHNSLLSIDSFNIISVIGRGFFGKVMLVEKKDTKELFALKTVHKMRLLQSKKVNTILAERNIMRRCEHPFIVSIKFAFQSATKFYLGLEYIAGGEIFSLMRRHAIFTQHQIQLFVAEIALALNHLHSIGIIYRDLKPENILVGTDGHLKLTDFGLSKDISVVQSTHTFCGTVDFMAPEVIEKKSYSFPVDWWGLGILTYEFFFGRSPFYDDNRNRMFSKISLSEPTFPPDTKPEISDFIKQLLHKNPQERGNFDKLKNHPFWDGINFDDVLAKKYTPEYIPPIRDPKQVEMFEDEFTQEQAIDSIATPVLGDNTVFKNFTFMGSLDEEEKDHKSKKEDKHYPMAKQDTLPK</sequence>
<dbReference type="InterPro" id="IPR000719">
    <property type="entry name" value="Prot_kinase_dom"/>
</dbReference>
<feature type="binding site" evidence="8">
    <location>
        <position position="141"/>
    </location>
    <ligand>
        <name>ATP</name>
        <dbReference type="ChEBI" id="CHEBI:30616"/>
    </ligand>
</feature>
<dbReference type="InterPro" id="IPR011009">
    <property type="entry name" value="Kinase-like_dom_sf"/>
</dbReference>
<proteinExistence type="inferred from homology"/>
<evidence type="ECO:0000256" key="2">
    <source>
        <dbReference type="ARBA" id="ARBA00022527"/>
    </source>
</evidence>
<comment type="caution">
    <text evidence="14">The sequence shown here is derived from an EMBL/GenBank/DDBJ whole genome shotgun (WGS) entry which is preliminary data.</text>
</comment>
<dbReference type="SUPFAM" id="SSF56112">
    <property type="entry name" value="Protein kinase-like (PK-like)"/>
    <property type="match status" value="1"/>
</dbReference>
<dbReference type="SUPFAM" id="SSF50729">
    <property type="entry name" value="PH domain-like"/>
    <property type="match status" value="1"/>
</dbReference>
<dbReference type="Gene3D" id="1.10.510.10">
    <property type="entry name" value="Transferase(Phosphotransferase) domain 1"/>
    <property type="match status" value="1"/>
</dbReference>
<dbReference type="FunFam" id="3.30.200.20:FF:000771">
    <property type="entry name" value="AGC family protein kinase"/>
    <property type="match status" value="1"/>
</dbReference>
<evidence type="ECO:0000313" key="15">
    <source>
        <dbReference type="Proteomes" id="UP000179807"/>
    </source>
</evidence>
<feature type="domain" description="PH" evidence="11">
    <location>
        <begin position="7"/>
        <end position="102"/>
    </location>
</feature>
<keyword evidence="7 8" id="KW-0067">ATP-binding</keyword>
<dbReference type="Gene3D" id="2.30.29.30">
    <property type="entry name" value="Pleckstrin-homology domain (PH domain)/Phosphotyrosine-binding domain (PTB)"/>
    <property type="match status" value="1"/>
</dbReference>
<keyword evidence="2 9" id="KW-0723">Serine/threonine-protein kinase</keyword>
<keyword evidence="15" id="KW-1185">Reference proteome</keyword>
<dbReference type="InterPro" id="IPR008271">
    <property type="entry name" value="Ser/Thr_kinase_AS"/>
</dbReference>
<dbReference type="GO" id="GO:0005524">
    <property type="term" value="F:ATP binding"/>
    <property type="evidence" value="ECO:0007669"/>
    <property type="project" value="UniProtKB-UniRule"/>
</dbReference>
<dbReference type="InterPro" id="IPR011993">
    <property type="entry name" value="PH-like_dom_sf"/>
</dbReference>
<organism evidence="14 15">
    <name type="scientific">Tritrichomonas foetus</name>
    <dbReference type="NCBI Taxonomy" id="1144522"/>
    <lineage>
        <taxon>Eukaryota</taxon>
        <taxon>Metamonada</taxon>
        <taxon>Parabasalia</taxon>
        <taxon>Tritrichomonadida</taxon>
        <taxon>Tritrichomonadidae</taxon>
        <taxon>Tritrichomonas</taxon>
    </lineage>
</organism>
<evidence type="ECO:0000259" key="12">
    <source>
        <dbReference type="PROSITE" id="PS50011"/>
    </source>
</evidence>
<dbReference type="Gene3D" id="3.30.200.20">
    <property type="entry name" value="Phosphorylase Kinase, domain 1"/>
    <property type="match status" value="1"/>
</dbReference>
<dbReference type="Pfam" id="PF00069">
    <property type="entry name" value="Pkinase"/>
    <property type="match status" value="1"/>
</dbReference>
<name>A0A1J4KCI9_9EUKA</name>
<keyword evidence="6 14" id="KW-0418">Kinase</keyword>
<evidence type="ECO:0000256" key="8">
    <source>
        <dbReference type="PROSITE-ProRule" id="PRU10141"/>
    </source>
</evidence>
<evidence type="ECO:0000313" key="14">
    <source>
        <dbReference type="EMBL" id="OHT07173.1"/>
    </source>
</evidence>
<dbReference type="PANTHER" id="PTHR24351">
    <property type="entry name" value="RIBOSOMAL PROTEIN S6 KINASE"/>
    <property type="match status" value="1"/>
</dbReference>
<evidence type="ECO:0000259" key="11">
    <source>
        <dbReference type="PROSITE" id="PS50003"/>
    </source>
</evidence>
<dbReference type="InterPro" id="IPR017441">
    <property type="entry name" value="Protein_kinase_ATP_BS"/>
</dbReference>
<feature type="domain" description="AGC-kinase C-terminal" evidence="13">
    <location>
        <begin position="364"/>
        <end position="432"/>
    </location>
</feature>
<dbReference type="InterPro" id="IPR001849">
    <property type="entry name" value="PH_domain"/>
</dbReference>
<dbReference type="InterPro" id="IPR000961">
    <property type="entry name" value="AGC-kinase_C"/>
</dbReference>
<gene>
    <name evidence="14" type="ORF">TRFO_01306</name>
</gene>
<dbReference type="CDD" id="cd00821">
    <property type="entry name" value="PH"/>
    <property type="match status" value="1"/>
</dbReference>
<evidence type="ECO:0000259" key="13">
    <source>
        <dbReference type="PROSITE" id="PS51285"/>
    </source>
</evidence>
<dbReference type="SMART" id="SM00133">
    <property type="entry name" value="S_TK_X"/>
    <property type="match status" value="1"/>
</dbReference>
<evidence type="ECO:0000256" key="7">
    <source>
        <dbReference type="ARBA" id="ARBA00022840"/>
    </source>
</evidence>
<evidence type="ECO:0000256" key="4">
    <source>
        <dbReference type="ARBA" id="ARBA00022679"/>
    </source>
</evidence>